<feature type="domain" description="Ig-like" evidence="19">
    <location>
        <begin position="165"/>
        <end position="256"/>
    </location>
</feature>
<evidence type="ECO:0000256" key="2">
    <source>
        <dbReference type="ARBA" id="ARBA00013064"/>
    </source>
</evidence>
<dbReference type="InterPro" id="IPR003599">
    <property type="entry name" value="Ig_sub"/>
</dbReference>
<keyword evidence="9 16" id="KW-0472">Membrane</keyword>
<dbReference type="InterPro" id="IPR000387">
    <property type="entry name" value="Tyr_Pase_dom"/>
</dbReference>
<keyword evidence="8 16" id="KW-1133">Transmembrane helix</keyword>
<dbReference type="SMART" id="SM00194">
    <property type="entry name" value="PTPc"/>
    <property type="match status" value="2"/>
</dbReference>
<accession>A0AA85F778</accession>
<dbReference type="Pfam" id="PF13927">
    <property type="entry name" value="Ig_3"/>
    <property type="match status" value="1"/>
</dbReference>
<dbReference type="InterPro" id="IPR000242">
    <property type="entry name" value="PTP_cat"/>
</dbReference>
<dbReference type="PANTHER" id="PTHR46957">
    <property type="entry name" value="CYTOKINE RECEPTOR"/>
    <property type="match status" value="1"/>
</dbReference>
<evidence type="ECO:0000313" key="23">
    <source>
        <dbReference type="WBParaSite" id="SRDH1_3830.3"/>
    </source>
</evidence>
<dbReference type="PROSITE" id="PS50055">
    <property type="entry name" value="TYR_PHOSPHATASE_PTP"/>
    <property type="match status" value="2"/>
</dbReference>
<feature type="transmembrane region" description="Helical" evidence="16">
    <location>
        <begin position="1564"/>
        <end position="1590"/>
    </location>
</feature>
<dbReference type="SMART" id="SM00409">
    <property type="entry name" value="IG"/>
    <property type="match status" value="2"/>
</dbReference>
<dbReference type="SUPFAM" id="SSF48726">
    <property type="entry name" value="Immunoglobulin"/>
    <property type="match status" value="2"/>
</dbReference>
<feature type="region of interest" description="Disordered" evidence="15">
    <location>
        <begin position="1746"/>
        <end position="1766"/>
    </location>
</feature>
<dbReference type="WBParaSite" id="SRDH1_3830.3">
    <property type="protein sequence ID" value="SRDH1_3830.3"/>
    <property type="gene ID" value="SRDH1_3830"/>
</dbReference>
<evidence type="ECO:0000256" key="15">
    <source>
        <dbReference type="SAM" id="MobiDB-lite"/>
    </source>
</evidence>
<comment type="subcellular location">
    <subcellularLocation>
        <location evidence="1">Membrane</location>
        <topology evidence="1">Single-pass type I membrane protein</topology>
    </subcellularLocation>
</comment>
<dbReference type="PRINTS" id="PR00014">
    <property type="entry name" value="FNTYPEIII"/>
</dbReference>
<dbReference type="InterPro" id="IPR029021">
    <property type="entry name" value="Prot-tyrosine_phosphatase-like"/>
</dbReference>
<evidence type="ECO:0000259" key="19">
    <source>
        <dbReference type="PROSITE" id="PS50835"/>
    </source>
</evidence>
<dbReference type="InterPro" id="IPR036116">
    <property type="entry name" value="FN3_sf"/>
</dbReference>
<dbReference type="PROSITE" id="PS00383">
    <property type="entry name" value="TYR_PHOSPHATASE_1"/>
    <property type="match status" value="2"/>
</dbReference>
<dbReference type="Gene3D" id="3.90.190.10">
    <property type="entry name" value="Protein tyrosine phosphatase superfamily"/>
    <property type="match status" value="2"/>
</dbReference>
<dbReference type="Pfam" id="PF07679">
    <property type="entry name" value="I-set"/>
    <property type="match status" value="1"/>
</dbReference>
<dbReference type="SUPFAM" id="SSF52799">
    <property type="entry name" value="(Phosphotyrosine protein) phosphatases II"/>
    <property type="match status" value="2"/>
</dbReference>
<dbReference type="PRINTS" id="PR00700">
    <property type="entry name" value="PRTYPHPHTASE"/>
</dbReference>
<dbReference type="InterPro" id="IPR007110">
    <property type="entry name" value="Ig-like_dom"/>
</dbReference>
<evidence type="ECO:0000256" key="12">
    <source>
        <dbReference type="ARBA" id="ARBA00023180"/>
    </source>
</evidence>
<keyword evidence="4" id="KW-0732">Signal</keyword>
<proteinExistence type="predicted"/>
<dbReference type="InterPro" id="IPR013783">
    <property type="entry name" value="Ig-like_fold"/>
</dbReference>
<dbReference type="SUPFAM" id="SSF49265">
    <property type="entry name" value="Fibronectin type III"/>
    <property type="match status" value="5"/>
</dbReference>
<dbReference type="InterPro" id="IPR003961">
    <property type="entry name" value="FN3_dom"/>
</dbReference>
<evidence type="ECO:0000256" key="11">
    <source>
        <dbReference type="ARBA" id="ARBA00023170"/>
    </source>
</evidence>
<dbReference type="InterPro" id="IPR003595">
    <property type="entry name" value="Tyr_Pase_cat"/>
</dbReference>
<dbReference type="FunFam" id="3.90.190.10:FF:000002">
    <property type="entry name" value="receptor-type tyrosine-protein phosphatase delta isoform X2"/>
    <property type="match status" value="1"/>
</dbReference>
<dbReference type="InterPro" id="IPR016130">
    <property type="entry name" value="Tyr_Pase_AS"/>
</dbReference>
<reference evidence="22 23" key="2">
    <citation type="submission" date="2023-11" db="UniProtKB">
        <authorList>
            <consortium name="WormBaseParasite"/>
        </authorList>
    </citation>
    <scope>IDENTIFICATION</scope>
</reference>
<evidence type="ECO:0000256" key="13">
    <source>
        <dbReference type="ARBA" id="ARBA00023319"/>
    </source>
</evidence>
<dbReference type="PROSITE" id="PS50853">
    <property type="entry name" value="FN3"/>
    <property type="match status" value="5"/>
</dbReference>
<evidence type="ECO:0000256" key="16">
    <source>
        <dbReference type="SAM" id="Phobius"/>
    </source>
</evidence>
<dbReference type="GO" id="GO:0016020">
    <property type="term" value="C:membrane"/>
    <property type="evidence" value="ECO:0007669"/>
    <property type="project" value="UniProtKB-SubCell"/>
</dbReference>
<evidence type="ECO:0000259" key="17">
    <source>
        <dbReference type="PROSITE" id="PS50055"/>
    </source>
</evidence>
<dbReference type="EC" id="3.1.3.48" evidence="2"/>
<feature type="domain" description="Fibronectin type-III" evidence="20">
    <location>
        <begin position="382"/>
        <end position="498"/>
    </location>
</feature>
<dbReference type="SMART" id="SM00404">
    <property type="entry name" value="PTPc_motif"/>
    <property type="match status" value="2"/>
</dbReference>
<feature type="compositionally biased region" description="Low complexity" evidence="15">
    <location>
        <begin position="1747"/>
        <end position="1766"/>
    </location>
</feature>
<dbReference type="Proteomes" id="UP000050792">
    <property type="component" value="Unassembled WGS sequence"/>
</dbReference>
<feature type="domain" description="Fibronectin type-III" evidence="20">
    <location>
        <begin position="503"/>
        <end position="596"/>
    </location>
</feature>
<evidence type="ECO:0000313" key="22">
    <source>
        <dbReference type="WBParaSite" id="SRDH1_3830.2"/>
    </source>
</evidence>
<dbReference type="Pfam" id="PF00102">
    <property type="entry name" value="Y_phosphatase"/>
    <property type="match status" value="2"/>
</dbReference>
<evidence type="ECO:0000259" key="20">
    <source>
        <dbReference type="PROSITE" id="PS50853"/>
    </source>
</evidence>
<dbReference type="SMART" id="SM00060">
    <property type="entry name" value="FN3"/>
    <property type="match status" value="7"/>
</dbReference>
<dbReference type="FunFam" id="2.60.40.10:FF:000036">
    <property type="entry name" value="receptor-type tyrosine-protein phosphatase delta isoform X1"/>
    <property type="match status" value="1"/>
</dbReference>
<dbReference type="InterPro" id="IPR013098">
    <property type="entry name" value="Ig_I-set"/>
</dbReference>
<feature type="domain" description="Tyrosine specific protein phosphatases" evidence="18">
    <location>
        <begin position="2329"/>
        <end position="2402"/>
    </location>
</feature>
<dbReference type="PROSITE" id="PS50056">
    <property type="entry name" value="TYR_PHOSPHATASE_2"/>
    <property type="match status" value="2"/>
</dbReference>
<evidence type="ECO:0000256" key="6">
    <source>
        <dbReference type="ARBA" id="ARBA00022801"/>
    </source>
</evidence>
<evidence type="ECO:0000259" key="18">
    <source>
        <dbReference type="PROSITE" id="PS50056"/>
    </source>
</evidence>
<dbReference type="GO" id="GO:0004725">
    <property type="term" value="F:protein tyrosine phosphatase activity"/>
    <property type="evidence" value="ECO:0007669"/>
    <property type="project" value="UniProtKB-EC"/>
</dbReference>
<feature type="domain" description="Fibronectin type-III" evidence="20">
    <location>
        <begin position="1015"/>
        <end position="1112"/>
    </location>
</feature>
<evidence type="ECO:0000256" key="9">
    <source>
        <dbReference type="ARBA" id="ARBA00023136"/>
    </source>
</evidence>
<feature type="domain" description="Fibronectin type-III" evidence="20">
    <location>
        <begin position="1116"/>
        <end position="1220"/>
    </location>
</feature>
<dbReference type="Gene3D" id="2.60.40.10">
    <property type="entry name" value="Immunoglobulins"/>
    <property type="match status" value="8"/>
</dbReference>
<evidence type="ECO:0000256" key="8">
    <source>
        <dbReference type="ARBA" id="ARBA00022989"/>
    </source>
</evidence>
<keyword evidence="13" id="KW-0393">Immunoglobulin domain</keyword>
<dbReference type="Pfam" id="PF00041">
    <property type="entry name" value="fn3"/>
    <property type="match status" value="4"/>
</dbReference>
<sequence>MKQSSKRSSQISSQCFQSIMFFSLSVIGIQCASPQSISLTHNNWIHSLNCIKCINPHELIHEIHQYVQGIQSPTFSFKNKHKLHVNGNDDNDKLKLINQIPNKGNRQALIFDTKQTFKYKYFKCKQQITNVKRLHNMYKRFKKRTLIKDPHYSTTYEYVPFIKSPAKIIHPPLETKAIAGESVLFFCQAEGNPLPRVVFRWNDNEITQNRPGLQFKELSADSVALRAKLEPNHNGDTVTCFAQNHVGSDSATAQISVYNANENNLTIAYHFLQQRGIQFPPTINEMPDKVEVSSGKGTNLTCRAGGFPIPMVWWSTLGTPAGPRPSGPIMLSERALTEPQPHEATLRLTDITESSGYNCIAKNGLGLVRRNVSVIVKQLPAPPSSLDARPIGSTYAVLRWPPSISSGVDSYTVSLQIDDGGLGELSRRQITNIDPSEMKSENSFSLLDTKYSNENPMILYNLTGLSPFTLYSAQVHAVSRVAGLSLPSDLVKFRTAELAPGTPPQVLQAIVDSPDSVVVTWKSPVESNGRITGYKLYYTTRPEDSLNSWLIARTTQEKYHLTKLIPNATYYIKVNAFNAAGDGPVSEQLPIVVTPGVPTAPTNLRGISLKPTNIHLTWTPPEDMSSDRKLLGYKLKFRPATTTSSAVDQISDIKSPLSSASDEEEIKKQKQKSFITETRDIDATATQYLLTDLEPSTRYYLSLAGKSIHGYGVAAQIEVQTNDYPFDLPSPKNVQLRTLTNVSAKICWDQPNLPELMYSTISYEILFGLSNESISPLNATGIIPLPQSICCCFTMMHLRPGTDYRIWLRLVSHKTLPTTIINNHDDMNKNVASWPSIYSKNKITGPVSELQAFRTLISVPMKPRKLHLVDIHKRTRLTSVLSRTEQAGVHGQIDLPYLCVELAWDPPEGLHTTKQISYQVFVRLIGPQELIEELTDTTISSSELYGSSLEREGGHPLLQRRLLANVTGNTFRSSESDRIGYGLTYLFEVALMNTSSVGLTAQLEVTTPDAPPSSSPLHVRLSGLSSSSVEVSWAPPPVQYRNGKLTGYEVRIFEVGAETQTETIIKVTVPGQRQYTARGLKEKTFYTFMVRAFTSAGPGPWSGASNIRTSIELPPPPLDIQASRINQHQIKVTWRIPTREDQSGVGSKQISIQGFRLLYSANNNPYESGQWTSFDVGPVNMAIISHLESKTSYVICIKSRGPDGRYGDCSQPVISRLASGNGESDFSVRGLFCSGDDTSVKVTWQQPKRTEKLEGFKLRIGGSKKFADDAGVIKRLEFPARSVSVTYAALHSGYTYTVSDLEPNSVYDVQLSAYYDLTLNMQSNWETTSCFTQMQRPPFVPTPIPVAVSPSRLQVLLQLSRVSEQYGKIRQYFLVVAPVHLADSSTEKISIDTTITASRGLPSSETRYVAARYLQDYFDPPPRHSRNFTLGSYNVKSNRPQRHVNSSRIPRQTTDNEFLYEQDSEIMFDNKALVLGQEYKAFVRACVFQEDQSTSDGPEACTSSAWSHGFGPDRHLPPWSEMMNKHLRDSEFRNKNNLDTSDNRNSNSLGFSLTRGLTGSNRDLFIIGLVAVIVSLALIAVICIAFGCFIRRKRRPKLINHLTPNDSTMKQPLMRMNDCGPANGNSFPLMTSGIEVINTNFTSSVDKRGSSVVGNDSLKSGTLIAASSPGPPQSSLISSISATGRPNLITSATSSPLTGIAQLDPRHHVTQAPSPIIDMSVHHGYSLGLTNFNSPPVIQQPMNPFISHRGGTSSSHTGSHPSSLTGSGTGAAYNVMGINNNCVSENNAATMCDGLIIARNGLPGSESGPESAFDMPHLPFEMKGHSMHHPIPVNLLPDHVARLSAADNLLFSQEYESIETEQQFTWENSNLDMNKPKNRYANVIAYDHSRVVLQSIDCVPGSDYINANYIDGYRRMNAYIATQGPTPETFSDFWRMIWEQRVSIIVMMTRLEERSRVKCDQYWPLRGPESFASGLLLVKPVDTIELAYYTIRTFHLTARGIEDECREVKHFQFTGWPDHGVPEYPIPLLLFIRRVRATLTPNTNNMFQSNHNVEQAPIVVHCSAGVGRTGAFIVIDIMLERLKYEKTVDIYGCVKALRKQRNFMVQTEDQYIFIHSALLEVIDAGNTEVPARNLSAHIKKLRMLDATGGSGMELEFKKLAQFRLPHAKYTSAQQGCNKNKNRLLNILPYESTRVPLQPIRGVEGSDYINANFVDSYRDRKAYIATQAPMAKTVEDFWRMIWELNSNIVVMLTNLNERGRECCYPYWPTERSSRYQYYVVDPMVEYNMPNYTLREFKLTDARDGQARTLRQFQFTDWPEHGVPESCEAFIDFLGQVHKTKEQFGQDGPITIHCSAGVGRTGVFLALSIVLERMRHEGIVDMFQTIRMLRTQRPGMVQTEDQYQFCYNAVLEYLSSFDHYSV</sequence>
<feature type="domain" description="Ig-like" evidence="19">
    <location>
        <begin position="281"/>
        <end position="373"/>
    </location>
</feature>
<dbReference type="InterPro" id="IPR050713">
    <property type="entry name" value="RTP_Phos/Ushers"/>
</dbReference>
<evidence type="ECO:0000256" key="14">
    <source>
        <dbReference type="ARBA" id="ARBA00051722"/>
    </source>
</evidence>
<dbReference type="PANTHER" id="PTHR46957:SF6">
    <property type="entry name" value="PROTEIN-TYROSINE-PHOSPHATASE"/>
    <property type="match status" value="1"/>
</dbReference>
<evidence type="ECO:0000256" key="4">
    <source>
        <dbReference type="ARBA" id="ARBA00022729"/>
    </source>
</evidence>
<keyword evidence="6" id="KW-0378">Hydrolase</keyword>
<feature type="domain" description="Fibronectin type-III" evidence="20">
    <location>
        <begin position="600"/>
        <end position="725"/>
    </location>
</feature>
<organism evidence="21 22">
    <name type="scientific">Schistosoma rodhaini</name>
    <dbReference type="NCBI Taxonomy" id="6188"/>
    <lineage>
        <taxon>Eukaryota</taxon>
        <taxon>Metazoa</taxon>
        <taxon>Spiralia</taxon>
        <taxon>Lophotrochozoa</taxon>
        <taxon>Platyhelminthes</taxon>
        <taxon>Trematoda</taxon>
        <taxon>Digenea</taxon>
        <taxon>Strigeidida</taxon>
        <taxon>Schistosomatoidea</taxon>
        <taxon>Schistosomatidae</taxon>
        <taxon>Schistosoma</taxon>
    </lineage>
</organism>
<comment type="catalytic activity">
    <reaction evidence="14">
        <text>O-phospho-L-tyrosyl-[protein] + H2O = L-tyrosyl-[protein] + phosphate</text>
        <dbReference type="Rhea" id="RHEA:10684"/>
        <dbReference type="Rhea" id="RHEA-COMP:10136"/>
        <dbReference type="Rhea" id="RHEA-COMP:20101"/>
        <dbReference type="ChEBI" id="CHEBI:15377"/>
        <dbReference type="ChEBI" id="CHEBI:43474"/>
        <dbReference type="ChEBI" id="CHEBI:46858"/>
        <dbReference type="ChEBI" id="CHEBI:61978"/>
        <dbReference type="EC" id="3.1.3.48"/>
    </reaction>
</comment>
<dbReference type="InterPro" id="IPR036179">
    <property type="entry name" value="Ig-like_dom_sf"/>
</dbReference>
<keyword evidence="21" id="KW-1185">Reference proteome</keyword>
<evidence type="ECO:0000256" key="7">
    <source>
        <dbReference type="ARBA" id="ARBA00022912"/>
    </source>
</evidence>
<dbReference type="CDD" id="cd00063">
    <property type="entry name" value="FN3"/>
    <property type="match status" value="5"/>
</dbReference>
<evidence type="ECO:0000313" key="21">
    <source>
        <dbReference type="Proteomes" id="UP000050792"/>
    </source>
</evidence>
<name>A0AA85F778_9TREM</name>
<dbReference type="FunFam" id="3.90.190.10:FF:000088">
    <property type="entry name" value="Receptor protein-tyrosine phosphatase LAR"/>
    <property type="match status" value="1"/>
</dbReference>
<feature type="domain" description="Tyrosine-protein phosphatase" evidence="17">
    <location>
        <begin position="2152"/>
        <end position="2411"/>
    </location>
</feature>
<keyword evidence="10" id="KW-1015">Disulfide bond</keyword>
<keyword evidence="3 16" id="KW-0812">Transmembrane</keyword>
<evidence type="ECO:0000256" key="5">
    <source>
        <dbReference type="ARBA" id="ARBA00022737"/>
    </source>
</evidence>
<evidence type="ECO:0000256" key="1">
    <source>
        <dbReference type="ARBA" id="ARBA00004479"/>
    </source>
</evidence>
<feature type="domain" description="Tyrosine-protein phosphatase" evidence="17">
    <location>
        <begin position="1851"/>
        <end position="2121"/>
    </location>
</feature>
<keyword evidence="12" id="KW-0325">Glycoprotein</keyword>
<evidence type="ECO:0000256" key="3">
    <source>
        <dbReference type="ARBA" id="ARBA00022692"/>
    </source>
</evidence>
<dbReference type="FunFam" id="2.60.40.10:FF:000028">
    <property type="entry name" value="Neuronal cell adhesion molecule"/>
    <property type="match status" value="1"/>
</dbReference>
<protein>
    <recommendedName>
        <fullName evidence="2">protein-tyrosine-phosphatase</fullName>
        <ecNumber evidence="2">3.1.3.48</ecNumber>
    </recommendedName>
</protein>
<dbReference type="PROSITE" id="PS50835">
    <property type="entry name" value="IG_LIKE"/>
    <property type="match status" value="2"/>
</dbReference>
<keyword evidence="11" id="KW-0675">Receptor</keyword>
<keyword evidence="5" id="KW-0677">Repeat</keyword>
<dbReference type="WBParaSite" id="SRDH1_3830.2">
    <property type="protein sequence ID" value="SRDH1_3830.2"/>
    <property type="gene ID" value="SRDH1_3830"/>
</dbReference>
<evidence type="ECO:0000256" key="10">
    <source>
        <dbReference type="ARBA" id="ARBA00023157"/>
    </source>
</evidence>
<reference evidence="21" key="1">
    <citation type="submission" date="2022-06" db="EMBL/GenBank/DDBJ databases">
        <authorList>
            <person name="Berger JAMES D."/>
            <person name="Berger JAMES D."/>
        </authorList>
    </citation>
    <scope>NUCLEOTIDE SEQUENCE [LARGE SCALE GENOMIC DNA]</scope>
</reference>
<keyword evidence="7" id="KW-0904">Protein phosphatase</keyword>
<feature type="domain" description="Tyrosine specific protein phosphatases" evidence="18">
    <location>
        <begin position="2029"/>
        <end position="2112"/>
    </location>
</feature>